<dbReference type="AlphaFoldDB" id="A0A5C1E433"/>
<dbReference type="GO" id="GO:0016020">
    <property type="term" value="C:membrane"/>
    <property type="evidence" value="ECO:0007669"/>
    <property type="project" value="InterPro"/>
</dbReference>
<accession>A0A5C1E433</accession>
<feature type="domain" description="CusB-like beta-barrel" evidence="4">
    <location>
        <begin position="238"/>
        <end position="313"/>
    </location>
</feature>
<feature type="signal peptide" evidence="3">
    <location>
        <begin position="1"/>
        <end position="27"/>
    </location>
</feature>
<evidence type="ECO:0000256" key="2">
    <source>
        <dbReference type="ARBA" id="ARBA00022448"/>
    </source>
</evidence>
<sequence length="391" mass="41568">MTPHTSRSPRRLAAITLVSLAVLTALAGCGKEEAKPAAAAAADPALVTPQPALLQSLKVATVSLTPVAETLRVAGRLDFDEQRLARIGAPITGRVSEIRATLGQAVKPGEMLARINSTELGQAQLQYLKSRAASELARRSVERARTLHEAGVIASAELQRRENEYSTAQAETRAAADQLRILGMSSGSIERLAASGAIDSFSPVVSTVAGTVVERKVTQGQVVQPADALFTVADLSRLWAVADVPEQQAALVKVGQQVKMEVPALGDASLTGKLIYISDTVNPETRTVLVRTELDNRERRLKPAMLATMVIAARPEPRLTVPAAAVVREDNKDHVFVEVAAGQFRLTPVTLGPDSGGVRVLMSGLKEGQKIVVDGAFHLNNERKRAELEGA</sequence>
<evidence type="ECO:0000259" key="5">
    <source>
        <dbReference type="Pfam" id="PF25973"/>
    </source>
</evidence>
<dbReference type="PANTHER" id="PTHR30097">
    <property type="entry name" value="CATION EFFLUX SYSTEM PROTEIN CUSB"/>
    <property type="match status" value="1"/>
</dbReference>
<dbReference type="NCBIfam" id="TIGR01730">
    <property type="entry name" value="RND_mfp"/>
    <property type="match status" value="1"/>
</dbReference>
<dbReference type="RefSeq" id="WP_149424531.1">
    <property type="nucleotide sequence ID" value="NZ_CP022579.1"/>
</dbReference>
<feature type="chain" id="PRO_5022891609" evidence="3">
    <location>
        <begin position="28"/>
        <end position="391"/>
    </location>
</feature>
<dbReference type="InterPro" id="IPR058647">
    <property type="entry name" value="BSH_CzcB-like"/>
</dbReference>
<dbReference type="KEGG" id="otr:OTERR_01270"/>
<dbReference type="SUPFAM" id="SSF111369">
    <property type="entry name" value="HlyD-like secretion proteins"/>
    <property type="match status" value="1"/>
</dbReference>
<dbReference type="Gene3D" id="2.40.420.20">
    <property type="match status" value="1"/>
</dbReference>
<keyword evidence="3" id="KW-0732">Signal</keyword>
<feature type="domain" description="CzcB-like barrel-sandwich hybrid" evidence="5">
    <location>
        <begin position="84"/>
        <end position="234"/>
    </location>
</feature>
<dbReference type="InterPro" id="IPR058792">
    <property type="entry name" value="Beta-barrel_RND_2"/>
</dbReference>
<dbReference type="FunFam" id="2.40.30.170:FF:000010">
    <property type="entry name" value="Efflux RND transporter periplasmic adaptor subunit"/>
    <property type="match status" value="1"/>
</dbReference>
<keyword evidence="2" id="KW-0813">Transport</keyword>
<dbReference type="GO" id="GO:0022857">
    <property type="term" value="F:transmembrane transporter activity"/>
    <property type="evidence" value="ECO:0007669"/>
    <property type="project" value="InterPro"/>
</dbReference>
<name>A0A5C1E433_9RHOO</name>
<feature type="domain" description="CzcB-like C-terminal circularly permuted SH3-like" evidence="6">
    <location>
        <begin position="319"/>
        <end position="379"/>
    </location>
</feature>
<evidence type="ECO:0000313" key="7">
    <source>
        <dbReference type="EMBL" id="QEL63603.1"/>
    </source>
</evidence>
<evidence type="ECO:0000256" key="1">
    <source>
        <dbReference type="ARBA" id="ARBA00009477"/>
    </source>
</evidence>
<evidence type="ECO:0000256" key="3">
    <source>
        <dbReference type="SAM" id="SignalP"/>
    </source>
</evidence>
<proteinExistence type="inferred from homology"/>
<evidence type="ECO:0000313" key="8">
    <source>
        <dbReference type="Proteomes" id="UP000323671"/>
    </source>
</evidence>
<dbReference type="Proteomes" id="UP000323671">
    <property type="component" value="Chromosome"/>
</dbReference>
<gene>
    <name evidence="7" type="primary">czcB</name>
    <name evidence="7" type="ORF">OTERR_01270</name>
</gene>
<dbReference type="Gene3D" id="2.40.50.100">
    <property type="match status" value="1"/>
</dbReference>
<organism evidence="7 8">
    <name type="scientific">Oryzomicrobium terrae</name>
    <dbReference type="NCBI Taxonomy" id="1735038"/>
    <lineage>
        <taxon>Bacteria</taxon>
        <taxon>Pseudomonadati</taxon>
        <taxon>Pseudomonadota</taxon>
        <taxon>Betaproteobacteria</taxon>
        <taxon>Rhodocyclales</taxon>
        <taxon>Rhodocyclaceae</taxon>
        <taxon>Oryzomicrobium</taxon>
    </lineage>
</organism>
<dbReference type="InterPro" id="IPR006143">
    <property type="entry name" value="RND_pump_MFP"/>
</dbReference>
<dbReference type="Pfam" id="PF25975">
    <property type="entry name" value="CzcB_C"/>
    <property type="match status" value="1"/>
</dbReference>
<protein>
    <submittedName>
        <fullName evidence="7">Membrane fusion protein, cobalt-zinc-cadmium efflux system</fullName>
    </submittedName>
</protein>
<dbReference type="PROSITE" id="PS51257">
    <property type="entry name" value="PROKAR_LIPOPROTEIN"/>
    <property type="match status" value="1"/>
</dbReference>
<dbReference type="Gene3D" id="2.40.30.170">
    <property type="match status" value="1"/>
</dbReference>
<dbReference type="Pfam" id="PF25973">
    <property type="entry name" value="BSH_CzcB"/>
    <property type="match status" value="1"/>
</dbReference>
<dbReference type="EMBL" id="CP022579">
    <property type="protein sequence ID" value="QEL63603.1"/>
    <property type="molecule type" value="Genomic_DNA"/>
</dbReference>
<evidence type="ECO:0000259" key="4">
    <source>
        <dbReference type="Pfam" id="PF25954"/>
    </source>
</evidence>
<keyword evidence="8" id="KW-1185">Reference proteome</keyword>
<evidence type="ECO:0000259" key="6">
    <source>
        <dbReference type="Pfam" id="PF25975"/>
    </source>
</evidence>
<dbReference type="Gene3D" id="1.10.287.470">
    <property type="entry name" value="Helix hairpin bin"/>
    <property type="match status" value="1"/>
</dbReference>
<reference evidence="7 8" key="1">
    <citation type="submission" date="2017-07" db="EMBL/GenBank/DDBJ databases">
        <title>Complete genome sequence of Oryzomicrobium terrae TPP412.</title>
        <authorList>
            <person name="Chiu L.-W."/>
            <person name="Lo K.-J."/>
            <person name="Tsai Y.-M."/>
            <person name="Lin S.-S."/>
            <person name="Kuo C.-H."/>
            <person name="Liu C.-T."/>
        </authorList>
    </citation>
    <scope>NUCLEOTIDE SEQUENCE [LARGE SCALE GENOMIC DNA]</scope>
    <source>
        <strain evidence="7 8">TPP412</strain>
    </source>
</reference>
<dbReference type="InterPro" id="IPR051909">
    <property type="entry name" value="MFP_Cation_Efflux"/>
</dbReference>
<dbReference type="Pfam" id="PF25954">
    <property type="entry name" value="Beta-barrel_RND_2"/>
    <property type="match status" value="1"/>
</dbReference>
<comment type="similarity">
    <text evidence="1">Belongs to the membrane fusion protein (MFP) (TC 8.A.1) family.</text>
</comment>
<dbReference type="InterPro" id="IPR058649">
    <property type="entry name" value="CzcB_C"/>
</dbReference>